<dbReference type="Proteomes" id="UP001293593">
    <property type="component" value="Unassembled WGS sequence"/>
</dbReference>
<gene>
    <name evidence="1" type="ORF">QN277_023128</name>
</gene>
<proteinExistence type="predicted"/>
<keyword evidence="2" id="KW-1185">Reference proteome</keyword>
<comment type="caution">
    <text evidence="1">The sequence shown here is derived from an EMBL/GenBank/DDBJ whole genome shotgun (WGS) entry which is preliminary data.</text>
</comment>
<name>A0AAE1JGB8_9FABA</name>
<dbReference type="EMBL" id="JAWXYG010000006">
    <property type="protein sequence ID" value="KAK4270042.1"/>
    <property type="molecule type" value="Genomic_DNA"/>
</dbReference>
<dbReference type="AlphaFoldDB" id="A0AAE1JGB8"/>
<protein>
    <submittedName>
        <fullName evidence="1">Uncharacterized protein</fullName>
    </submittedName>
</protein>
<accession>A0AAE1JGB8</accession>
<organism evidence="1 2">
    <name type="scientific">Acacia crassicarpa</name>
    <name type="common">northern wattle</name>
    <dbReference type="NCBI Taxonomy" id="499986"/>
    <lineage>
        <taxon>Eukaryota</taxon>
        <taxon>Viridiplantae</taxon>
        <taxon>Streptophyta</taxon>
        <taxon>Embryophyta</taxon>
        <taxon>Tracheophyta</taxon>
        <taxon>Spermatophyta</taxon>
        <taxon>Magnoliopsida</taxon>
        <taxon>eudicotyledons</taxon>
        <taxon>Gunneridae</taxon>
        <taxon>Pentapetalae</taxon>
        <taxon>rosids</taxon>
        <taxon>fabids</taxon>
        <taxon>Fabales</taxon>
        <taxon>Fabaceae</taxon>
        <taxon>Caesalpinioideae</taxon>
        <taxon>mimosoid clade</taxon>
        <taxon>Acacieae</taxon>
        <taxon>Acacia</taxon>
    </lineage>
</organism>
<reference evidence="1" key="1">
    <citation type="submission" date="2023-10" db="EMBL/GenBank/DDBJ databases">
        <title>Chromosome-level genome of the transformable northern wattle, Acacia crassicarpa.</title>
        <authorList>
            <person name="Massaro I."/>
            <person name="Sinha N.R."/>
            <person name="Poethig S."/>
            <person name="Leichty A.R."/>
        </authorList>
    </citation>
    <scope>NUCLEOTIDE SEQUENCE</scope>
    <source>
        <strain evidence="1">Acra3RX</strain>
        <tissue evidence="1">Leaf</tissue>
    </source>
</reference>
<evidence type="ECO:0000313" key="2">
    <source>
        <dbReference type="Proteomes" id="UP001293593"/>
    </source>
</evidence>
<evidence type="ECO:0000313" key="1">
    <source>
        <dbReference type="EMBL" id="KAK4270042.1"/>
    </source>
</evidence>
<sequence>MFRKIPRTSQASCKKTPALTDFYKEVHKEWSATFMSSIIIPVGESNQVIDTLSKSISQGCRERGFALDSLPGDNYPHWQNFKGEGSSIFFEIPQIMGKSLKGLIVCIIYLSSQDNMTYVYPISVLVSNHTKATIKFYQKDATTALNDEDNWQDMISNLEPGNRVELIVTFACELRVKNTLVYLVYDEDVSNRIMY</sequence>